<comment type="caution">
    <text evidence="1">The sequence shown here is derived from an EMBL/GenBank/DDBJ whole genome shotgun (WGS) entry which is preliminary data.</text>
</comment>
<evidence type="ECO:0000313" key="2">
    <source>
        <dbReference type="Proteomes" id="UP001065047"/>
    </source>
</evidence>
<dbReference type="Proteomes" id="UP001065047">
    <property type="component" value="Unassembled WGS sequence"/>
</dbReference>
<name>A0ABQ0PQ10_9PROT</name>
<reference evidence="1" key="1">
    <citation type="submission" date="2013-04" db="EMBL/GenBank/DDBJ databases">
        <title>The genome sequencing project of 58 acetic acid bacteria.</title>
        <authorList>
            <person name="Okamoto-Kainuma A."/>
            <person name="Ishikawa M."/>
            <person name="Umino S."/>
            <person name="Koizumi Y."/>
            <person name="Shiwa Y."/>
            <person name="Yoshikawa H."/>
            <person name="Matsutani M."/>
            <person name="Matsushita K."/>
        </authorList>
    </citation>
    <scope>NUCLEOTIDE SEQUENCE</scope>
    <source>
        <strain evidence="1">DSM 14337</strain>
    </source>
</reference>
<evidence type="ECO:0000313" key="1">
    <source>
        <dbReference type="EMBL" id="GBQ77883.1"/>
    </source>
</evidence>
<proteinExistence type="predicted"/>
<gene>
    <name evidence="1" type="ORF">AA14337_0955</name>
</gene>
<protein>
    <submittedName>
        <fullName evidence="1">Uncharacterized protein</fullName>
    </submittedName>
</protein>
<organism evidence="1 2">
    <name type="scientific">Acetobacter malorum DSM 14337</name>
    <dbReference type="NCBI Taxonomy" id="1307910"/>
    <lineage>
        <taxon>Bacteria</taxon>
        <taxon>Pseudomonadati</taxon>
        <taxon>Pseudomonadota</taxon>
        <taxon>Alphaproteobacteria</taxon>
        <taxon>Acetobacterales</taxon>
        <taxon>Acetobacteraceae</taxon>
        <taxon>Acetobacter</taxon>
    </lineage>
</organism>
<keyword evidence="2" id="KW-1185">Reference proteome</keyword>
<sequence>MSETAKPRYETYDQPAGGWGAAKATAKALLEQSVIGKGSRALLSMNKPGGFKCPSYTFPDPGSEKTLEFCENGAKALAVEATKKRVTRAFFEQHTVTKL</sequence>
<accession>A0ABQ0PQ10</accession>
<dbReference type="EMBL" id="BAPF01000013">
    <property type="protein sequence ID" value="GBQ77883.1"/>
    <property type="molecule type" value="Genomic_DNA"/>
</dbReference>